<dbReference type="EMBL" id="LGVV01000077">
    <property type="protein sequence ID" value="KNX39998.1"/>
    <property type="molecule type" value="Genomic_DNA"/>
</dbReference>
<dbReference type="Proteomes" id="UP000037046">
    <property type="component" value="Unassembled WGS sequence"/>
</dbReference>
<evidence type="ECO:0000313" key="1">
    <source>
        <dbReference type="EMBL" id="KNX39998.1"/>
    </source>
</evidence>
<keyword evidence="2" id="KW-1185">Reference proteome</keyword>
<protein>
    <submittedName>
        <fullName evidence="1">Uncharacterized protein</fullName>
    </submittedName>
</protein>
<dbReference type="PATRIC" id="fig|74031.6.peg.3537"/>
<comment type="caution">
    <text evidence="1">The sequence shown here is derived from an EMBL/GenBank/DDBJ whole genome shotgun (WGS) entry which is preliminary data.</text>
</comment>
<sequence length="251" mass="28045">MLNDQIRARVSQMLAGIATPTVTEYKEALRSAALSSSDAFSHFLASVMANAKAYDADEDILGYFRLRQLMLQDKARFEVKSNVDLTKGPEAIREVVLEAIEMFKKHVEVGDLWKELWSGDKPKLERASQIIFQLAADAFCKANNIDMSPEANMGGGPVDFKFSSGYEANVLVELRRDIGKVKHGYEVQLEHYKKANHSFFGIFVVIDYGKLGGKLEKIQKIRNERIASGQRASDIIVIDATPKESASKKLI</sequence>
<gene>
    <name evidence="1" type="ORF">ROTO_34510</name>
</gene>
<organism evidence="1 2">
    <name type="scientific">Roseovarius tolerans</name>
    <dbReference type="NCBI Taxonomy" id="74031"/>
    <lineage>
        <taxon>Bacteria</taxon>
        <taxon>Pseudomonadati</taxon>
        <taxon>Pseudomonadota</taxon>
        <taxon>Alphaproteobacteria</taxon>
        <taxon>Rhodobacterales</taxon>
        <taxon>Roseobacteraceae</taxon>
        <taxon>Roseovarius</taxon>
    </lineage>
</organism>
<reference evidence="2" key="1">
    <citation type="submission" date="2015-07" db="EMBL/GenBank/DDBJ databases">
        <title>Draft Genome Sequence of Roseovarius tolerans EL-164, a producer of N-Acylated Alanine Methyl Esters (NAMEs).</title>
        <authorList>
            <person name="Voget S."/>
            <person name="Bruns H."/>
            <person name="Wagner-Doebler I."/>
            <person name="Schulz S."/>
            <person name="Daniel R."/>
        </authorList>
    </citation>
    <scope>NUCLEOTIDE SEQUENCE [LARGE SCALE GENOMIC DNA]</scope>
    <source>
        <strain evidence="2">EL-164</strain>
    </source>
</reference>
<name>A0A0L6CR57_9RHOB</name>
<proteinExistence type="predicted"/>
<accession>A0A0L6CR57</accession>
<evidence type="ECO:0000313" key="2">
    <source>
        <dbReference type="Proteomes" id="UP000037046"/>
    </source>
</evidence>
<dbReference type="AlphaFoldDB" id="A0A0L6CR57"/>